<feature type="region of interest" description="Disordered" evidence="1">
    <location>
        <begin position="249"/>
        <end position="271"/>
    </location>
</feature>
<comment type="caution">
    <text evidence="2">The sequence shown here is derived from an EMBL/GenBank/DDBJ whole genome shotgun (WGS) entry which is preliminary data.</text>
</comment>
<accession>A0A8T0Q5Y6</accession>
<keyword evidence="3" id="KW-1185">Reference proteome</keyword>
<evidence type="ECO:0000256" key="1">
    <source>
        <dbReference type="SAM" id="MobiDB-lite"/>
    </source>
</evidence>
<evidence type="ECO:0000313" key="2">
    <source>
        <dbReference type="EMBL" id="KAG2569290.1"/>
    </source>
</evidence>
<dbReference type="AlphaFoldDB" id="A0A8T0Q5Y6"/>
<organism evidence="2 3">
    <name type="scientific">Panicum virgatum</name>
    <name type="common">Blackwell switchgrass</name>
    <dbReference type="NCBI Taxonomy" id="38727"/>
    <lineage>
        <taxon>Eukaryota</taxon>
        <taxon>Viridiplantae</taxon>
        <taxon>Streptophyta</taxon>
        <taxon>Embryophyta</taxon>
        <taxon>Tracheophyta</taxon>
        <taxon>Spermatophyta</taxon>
        <taxon>Magnoliopsida</taxon>
        <taxon>Liliopsida</taxon>
        <taxon>Poales</taxon>
        <taxon>Poaceae</taxon>
        <taxon>PACMAD clade</taxon>
        <taxon>Panicoideae</taxon>
        <taxon>Panicodae</taxon>
        <taxon>Paniceae</taxon>
        <taxon>Panicinae</taxon>
        <taxon>Panicum</taxon>
        <taxon>Panicum sect. Hiantes</taxon>
    </lineage>
</organism>
<feature type="compositionally biased region" description="Low complexity" evidence="1">
    <location>
        <begin position="72"/>
        <end position="85"/>
    </location>
</feature>
<name>A0A8T0Q5Y6_PANVG</name>
<feature type="region of interest" description="Disordered" evidence="1">
    <location>
        <begin position="190"/>
        <end position="214"/>
    </location>
</feature>
<dbReference type="Proteomes" id="UP000823388">
    <property type="component" value="Chromosome 7N"/>
</dbReference>
<feature type="region of interest" description="Disordered" evidence="1">
    <location>
        <begin position="51"/>
        <end position="141"/>
    </location>
</feature>
<sequence>MDVRFTPLVGPTCHSPLPLFPPFFFLQEGASHGAKLPPAVCRPLREARRHGAELPPPAARSARRPHPRHGLEPAAASSGAAAGLGVEEGRRGRAGSAAAGLGPRRGGGAAAALPGSGALLPRRRGGGGHRPPPPAAQRLGLTRRRERGVAGPIHCRRARHGVAGPVHGGHGERACRGGPGAALGEWGHGAAEERRERDGAVTGERHRVTAERSQLEGASWEKNCATRELPAAAACPFVRAAGTVVPWSSTSPARRGAGRLGGGAAFPTPATAASDDRERCRARRAGSIRRRARAGAASFLGRGQWPCWQARRRWA</sequence>
<dbReference type="EMBL" id="CM029050">
    <property type="protein sequence ID" value="KAG2569290.1"/>
    <property type="molecule type" value="Genomic_DNA"/>
</dbReference>
<gene>
    <name evidence="2" type="ORF">PVAP13_7NG380275</name>
</gene>
<evidence type="ECO:0000313" key="3">
    <source>
        <dbReference type="Proteomes" id="UP000823388"/>
    </source>
</evidence>
<protein>
    <submittedName>
        <fullName evidence="2">Uncharacterized protein</fullName>
    </submittedName>
</protein>
<feature type="compositionally biased region" description="Low complexity" evidence="1">
    <location>
        <begin position="110"/>
        <end position="120"/>
    </location>
</feature>
<proteinExistence type="predicted"/>
<reference evidence="2" key="1">
    <citation type="submission" date="2020-05" db="EMBL/GenBank/DDBJ databases">
        <title>WGS assembly of Panicum virgatum.</title>
        <authorList>
            <person name="Lovell J.T."/>
            <person name="Jenkins J."/>
            <person name="Shu S."/>
            <person name="Juenger T.E."/>
            <person name="Schmutz J."/>
        </authorList>
    </citation>
    <scope>NUCLEOTIDE SEQUENCE</scope>
    <source>
        <strain evidence="2">AP13</strain>
    </source>
</reference>